<dbReference type="PANTHER" id="PTHR30055">
    <property type="entry name" value="HTH-TYPE TRANSCRIPTIONAL REGULATOR RUTR"/>
    <property type="match status" value="1"/>
</dbReference>
<dbReference type="Proteomes" id="UP000241639">
    <property type="component" value="Unassembled WGS sequence"/>
</dbReference>
<keyword evidence="5" id="KW-1185">Reference proteome</keyword>
<dbReference type="InterPro" id="IPR001647">
    <property type="entry name" value="HTH_TetR"/>
</dbReference>
<dbReference type="AlphaFoldDB" id="A0A2T4ZCY9"/>
<gene>
    <name evidence="4" type="ORF">C8J48_2395</name>
</gene>
<dbReference type="EMBL" id="PZZP01000001">
    <property type="protein sequence ID" value="PTM59764.1"/>
    <property type="molecule type" value="Genomic_DNA"/>
</dbReference>
<reference evidence="4 5" key="1">
    <citation type="submission" date="2018-04" db="EMBL/GenBank/DDBJ databases">
        <title>Genomic Encyclopedia of Archaeal and Bacterial Type Strains, Phase II (KMG-II): from individual species to whole genera.</title>
        <authorList>
            <person name="Goeker M."/>
        </authorList>
    </citation>
    <scope>NUCLEOTIDE SEQUENCE [LARGE SCALE GENOMIC DNA]</scope>
    <source>
        <strain evidence="4 5">DSM 45169</strain>
    </source>
</reference>
<dbReference type="Gene3D" id="1.10.357.10">
    <property type="entry name" value="Tetracycline Repressor, domain 2"/>
    <property type="match status" value="1"/>
</dbReference>
<feature type="domain" description="HTH tetR-type" evidence="3">
    <location>
        <begin position="19"/>
        <end position="79"/>
    </location>
</feature>
<dbReference type="Pfam" id="PF00440">
    <property type="entry name" value="TetR_N"/>
    <property type="match status" value="1"/>
</dbReference>
<evidence type="ECO:0000256" key="2">
    <source>
        <dbReference type="PROSITE-ProRule" id="PRU00335"/>
    </source>
</evidence>
<sequence>MGIDDGIKPRKTPKQKRSQETVTFILEAAAQVFGEKGYKKTTTNHIAERAGVSIGTIYQYFPNKDALLLVLAEHHISQGKQRIVSKIHSCRTDASAEQLLRILVDEVISFHHENRSLNGLIYDEAPRNRELLHALQEAKTEIAQQVPLFSHRDPKRLLKSIILVDLIYTLIHEVVLQPPAGFSTEDCKEEVIRICLTYLKE</sequence>
<organism evidence="4 5">
    <name type="scientific">Desmospora activa DSM 45169</name>
    <dbReference type="NCBI Taxonomy" id="1121389"/>
    <lineage>
        <taxon>Bacteria</taxon>
        <taxon>Bacillati</taxon>
        <taxon>Bacillota</taxon>
        <taxon>Bacilli</taxon>
        <taxon>Bacillales</taxon>
        <taxon>Thermoactinomycetaceae</taxon>
        <taxon>Desmospora</taxon>
    </lineage>
</organism>
<evidence type="ECO:0000313" key="4">
    <source>
        <dbReference type="EMBL" id="PTM59764.1"/>
    </source>
</evidence>
<keyword evidence="1 2" id="KW-0238">DNA-binding</keyword>
<comment type="caution">
    <text evidence="4">The sequence shown here is derived from an EMBL/GenBank/DDBJ whole genome shotgun (WGS) entry which is preliminary data.</text>
</comment>
<feature type="DNA-binding region" description="H-T-H motif" evidence="2">
    <location>
        <begin position="42"/>
        <end position="61"/>
    </location>
</feature>
<dbReference type="PROSITE" id="PS50977">
    <property type="entry name" value="HTH_TETR_2"/>
    <property type="match status" value="1"/>
</dbReference>
<evidence type="ECO:0000313" key="5">
    <source>
        <dbReference type="Proteomes" id="UP000241639"/>
    </source>
</evidence>
<dbReference type="SUPFAM" id="SSF46689">
    <property type="entry name" value="Homeodomain-like"/>
    <property type="match status" value="1"/>
</dbReference>
<dbReference type="PANTHER" id="PTHR30055:SF226">
    <property type="entry name" value="HTH-TYPE TRANSCRIPTIONAL REGULATOR PKSA"/>
    <property type="match status" value="1"/>
</dbReference>
<evidence type="ECO:0000256" key="1">
    <source>
        <dbReference type="ARBA" id="ARBA00023125"/>
    </source>
</evidence>
<dbReference type="PRINTS" id="PR00455">
    <property type="entry name" value="HTHTETR"/>
</dbReference>
<name>A0A2T4ZCY9_9BACL</name>
<proteinExistence type="predicted"/>
<evidence type="ECO:0000259" key="3">
    <source>
        <dbReference type="PROSITE" id="PS50977"/>
    </source>
</evidence>
<dbReference type="GO" id="GO:0003700">
    <property type="term" value="F:DNA-binding transcription factor activity"/>
    <property type="evidence" value="ECO:0007669"/>
    <property type="project" value="TreeGrafter"/>
</dbReference>
<accession>A0A2T4ZCY9</accession>
<dbReference type="RefSeq" id="WP_107727005.1">
    <property type="nucleotide sequence ID" value="NZ_PZZP01000001.1"/>
</dbReference>
<dbReference type="InterPro" id="IPR009057">
    <property type="entry name" value="Homeodomain-like_sf"/>
</dbReference>
<dbReference type="PROSITE" id="PS01081">
    <property type="entry name" value="HTH_TETR_1"/>
    <property type="match status" value="1"/>
</dbReference>
<dbReference type="OrthoDB" id="9812484at2"/>
<dbReference type="InterPro" id="IPR050109">
    <property type="entry name" value="HTH-type_TetR-like_transc_reg"/>
</dbReference>
<dbReference type="GO" id="GO:0000976">
    <property type="term" value="F:transcription cis-regulatory region binding"/>
    <property type="evidence" value="ECO:0007669"/>
    <property type="project" value="TreeGrafter"/>
</dbReference>
<dbReference type="InterPro" id="IPR023772">
    <property type="entry name" value="DNA-bd_HTH_TetR-type_CS"/>
</dbReference>
<protein>
    <submittedName>
        <fullName evidence="4">TetR family transcriptional regulator</fullName>
    </submittedName>
</protein>